<evidence type="ECO:0000256" key="11">
    <source>
        <dbReference type="SAM" id="Phobius"/>
    </source>
</evidence>
<dbReference type="CDD" id="cd11386">
    <property type="entry name" value="MCP_signal"/>
    <property type="match status" value="1"/>
</dbReference>
<dbReference type="CDD" id="cd18774">
    <property type="entry name" value="PDC2_HK_sensor"/>
    <property type="match status" value="1"/>
</dbReference>
<dbReference type="Pfam" id="PF08269">
    <property type="entry name" value="dCache_2"/>
    <property type="match status" value="1"/>
</dbReference>
<dbReference type="SMART" id="SM00304">
    <property type="entry name" value="HAMP"/>
    <property type="match status" value="1"/>
</dbReference>
<sequence>MSRKSLRHRLFNLQGKIFLLAMIPLLISGWSILGLVTIEQVRENREQVAEQRRQLLESRQEGVKDVMQMAHSLVENIIETEGNTAAARELAANRLRSIRFDDNNYVFAYTHDGIMRVQPPQPSVEGTYMLDVQGPDGGEPLREMRDLAQQGGGEYQYVWPHPDTGEDEIKYSYVVPVPEWQWVIGAGVYANDIETTVTALEAEYAANLKENLIRTFVLACLVNLVVIAGVLWATRRIVARIRRAATDITEISQSVTDGHGDLTRRLDVVGHDEISDLAERFNDFLINMQRTLIDVRDTAQAVDRASADISQSSEELASRTEQAAANLQQTSSAMEEITSTVSHSAEHAVTASGIADNTAEVARKGDAAMSDVVETMTKIDDSSTRIGDIVEMIDSIAFQTNILALNASVEAARAGEHGRGFAVVAQEVRKLAQRSAEASKEIRGLIDESVEHSRRGKQIVDTATNTMKEILTRVSEVNDVIGEITAGAQEQNAGILQVNTAMSEMDTMTQKNASMVSASTRTAKEMREEAEKLSQLISGFVLGDSSNTFHRVGYVSDQRPKKERVVLKSPKSGSSEDDWEAF</sequence>
<dbReference type="RefSeq" id="WP_171701805.1">
    <property type="nucleotide sequence ID" value="NZ_JABFHI010000002.1"/>
</dbReference>
<dbReference type="PRINTS" id="PR00260">
    <property type="entry name" value="CHEMTRNSDUCR"/>
</dbReference>
<evidence type="ECO:0000256" key="10">
    <source>
        <dbReference type="SAM" id="MobiDB-lite"/>
    </source>
</evidence>
<dbReference type="InterPro" id="IPR004089">
    <property type="entry name" value="MCPsignal_dom"/>
</dbReference>
<dbReference type="SUPFAM" id="SSF58104">
    <property type="entry name" value="Methyl-accepting chemotaxis protein (MCP) signaling domain"/>
    <property type="match status" value="1"/>
</dbReference>
<feature type="region of interest" description="Disordered" evidence="10">
    <location>
        <begin position="559"/>
        <end position="582"/>
    </location>
</feature>
<dbReference type="SMART" id="SM01049">
    <property type="entry name" value="Cache_2"/>
    <property type="match status" value="1"/>
</dbReference>
<accession>A0A7Y3TXM7</accession>
<dbReference type="Gene3D" id="3.30.450.20">
    <property type="entry name" value="PAS domain"/>
    <property type="match status" value="1"/>
</dbReference>
<evidence type="ECO:0000256" key="7">
    <source>
        <dbReference type="ARBA" id="ARBA00023224"/>
    </source>
</evidence>
<keyword evidence="2" id="KW-1003">Cell membrane</keyword>
<reference evidence="14 15" key="1">
    <citation type="submission" date="2020-05" db="EMBL/GenBank/DDBJ databases">
        <authorList>
            <person name="Ruan W."/>
            <person name="Jeon C.O."/>
            <person name="Chun B.H."/>
        </authorList>
    </citation>
    <scope>NUCLEOTIDE SEQUENCE [LARGE SCALE GENOMIC DNA]</scope>
    <source>
        <strain evidence="14 15">TBZ9</strain>
    </source>
</reference>
<dbReference type="Gene3D" id="1.10.287.950">
    <property type="entry name" value="Methyl-accepting chemotaxis protein"/>
    <property type="match status" value="1"/>
</dbReference>
<keyword evidence="5 11" id="KW-1133">Transmembrane helix</keyword>
<dbReference type="PANTHER" id="PTHR43531">
    <property type="entry name" value="PROTEIN ICFG"/>
    <property type="match status" value="1"/>
</dbReference>
<dbReference type="EMBL" id="JABFHI010000002">
    <property type="protein sequence ID" value="NOG31342.1"/>
    <property type="molecule type" value="Genomic_DNA"/>
</dbReference>
<dbReference type="InterPro" id="IPR051310">
    <property type="entry name" value="MCP_chemotaxis"/>
</dbReference>
<evidence type="ECO:0000256" key="8">
    <source>
        <dbReference type="ARBA" id="ARBA00029447"/>
    </source>
</evidence>
<dbReference type="GO" id="GO:0004888">
    <property type="term" value="F:transmembrane signaling receptor activity"/>
    <property type="evidence" value="ECO:0007669"/>
    <property type="project" value="InterPro"/>
</dbReference>
<evidence type="ECO:0000259" key="12">
    <source>
        <dbReference type="PROSITE" id="PS50111"/>
    </source>
</evidence>
<dbReference type="SMART" id="SM00283">
    <property type="entry name" value="MA"/>
    <property type="match status" value="1"/>
</dbReference>
<evidence type="ECO:0000256" key="9">
    <source>
        <dbReference type="PROSITE-ProRule" id="PRU00284"/>
    </source>
</evidence>
<evidence type="ECO:0000313" key="14">
    <source>
        <dbReference type="EMBL" id="NOG31342.1"/>
    </source>
</evidence>
<keyword evidence="6 11" id="KW-0472">Membrane</keyword>
<dbReference type="InterPro" id="IPR003660">
    <property type="entry name" value="HAMP_dom"/>
</dbReference>
<feature type="domain" description="HAMP" evidence="13">
    <location>
        <begin position="235"/>
        <end position="293"/>
    </location>
</feature>
<dbReference type="PROSITE" id="PS50885">
    <property type="entry name" value="HAMP"/>
    <property type="match status" value="1"/>
</dbReference>
<evidence type="ECO:0000256" key="5">
    <source>
        <dbReference type="ARBA" id="ARBA00022989"/>
    </source>
</evidence>
<evidence type="ECO:0000256" key="3">
    <source>
        <dbReference type="ARBA" id="ARBA00022500"/>
    </source>
</evidence>
<dbReference type="Pfam" id="PF00672">
    <property type="entry name" value="HAMP"/>
    <property type="match status" value="1"/>
</dbReference>
<evidence type="ECO:0000313" key="15">
    <source>
        <dbReference type="Proteomes" id="UP000588806"/>
    </source>
</evidence>
<dbReference type="PANTHER" id="PTHR43531:SF11">
    <property type="entry name" value="METHYL-ACCEPTING CHEMOTAXIS PROTEIN 3"/>
    <property type="match status" value="1"/>
</dbReference>
<comment type="caution">
    <text evidence="14">The sequence shown here is derived from an EMBL/GenBank/DDBJ whole genome shotgun (WGS) entry which is preliminary data.</text>
</comment>
<organism evidence="14 15">
    <name type="scientific">Vreelandella azerica</name>
    <dbReference type="NCBI Taxonomy" id="2732867"/>
    <lineage>
        <taxon>Bacteria</taxon>
        <taxon>Pseudomonadati</taxon>
        <taxon>Pseudomonadota</taxon>
        <taxon>Gammaproteobacteria</taxon>
        <taxon>Oceanospirillales</taxon>
        <taxon>Halomonadaceae</taxon>
        <taxon>Vreelandella</taxon>
    </lineage>
</organism>
<evidence type="ECO:0000256" key="2">
    <source>
        <dbReference type="ARBA" id="ARBA00022475"/>
    </source>
</evidence>
<proteinExistence type="inferred from homology"/>
<dbReference type="CDD" id="cd06225">
    <property type="entry name" value="HAMP"/>
    <property type="match status" value="1"/>
</dbReference>
<dbReference type="InterPro" id="IPR004010">
    <property type="entry name" value="Double_Cache_2"/>
</dbReference>
<dbReference type="GO" id="GO:0006935">
    <property type="term" value="P:chemotaxis"/>
    <property type="evidence" value="ECO:0007669"/>
    <property type="project" value="UniProtKB-KW"/>
</dbReference>
<dbReference type="FunFam" id="1.10.287.950:FF:000001">
    <property type="entry name" value="Methyl-accepting chemotaxis sensory transducer"/>
    <property type="match status" value="1"/>
</dbReference>
<dbReference type="PROSITE" id="PS50111">
    <property type="entry name" value="CHEMOTAXIS_TRANSDUC_2"/>
    <property type="match status" value="1"/>
</dbReference>
<dbReference type="InterPro" id="IPR004090">
    <property type="entry name" value="Chemotax_Me-accpt_rcpt"/>
</dbReference>
<gene>
    <name evidence="14" type="ORF">HLB35_05410</name>
</gene>
<protein>
    <submittedName>
        <fullName evidence="14">HAMP domain-containing protein</fullName>
    </submittedName>
</protein>
<reference evidence="14 15" key="2">
    <citation type="submission" date="2020-06" db="EMBL/GenBank/DDBJ databases">
        <title>Halomonas songnenensis sp. nov., a moderately halophilic bacterium isolated from saline and alkaline soils.</title>
        <authorList>
            <person name="Jiang J."/>
            <person name="Pan Y."/>
        </authorList>
    </citation>
    <scope>NUCLEOTIDE SEQUENCE [LARGE SCALE GENOMIC DNA]</scope>
    <source>
        <strain evidence="14 15">TBZ9</strain>
    </source>
</reference>
<keyword evidence="7 9" id="KW-0807">Transducer</keyword>
<dbReference type="Proteomes" id="UP000588806">
    <property type="component" value="Unassembled WGS sequence"/>
</dbReference>
<dbReference type="AlphaFoldDB" id="A0A7Y3TXM7"/>
<evidence type="ECO:0000259" key="13">
    <source>
        <dbReference type="PROSITE" id="PS50885"/>
    </source>
</evidence>
<dbReference type="GO" id="GO:0005886">
    <property type="term" value="C:plasma membrane"/>
    <property type="evidence" value="ECO:0007669"/>
    <property type="project" value="UniProtKB-SubCell"/>
</dbReference>
<name>A0A7Y3TXM7_9GAMM</name>
<dbReference type="GO" id="GO:0007165">
    <property type="term" value="P:signal transduction"/>
    <property type="evidence" value="ECO:0007669"/>
    <property type="project" value="UniProtKB-KW"/>
</dbReference>
<evidence type="ECO:0000256" key="4">
    <source>
        <dbReference type="ARBA" id="ARBA00022692"/>
    </source>
</evidence>
<keyword evidence="3" id="KW-0145">Chemotaxis</keyword>
<feature type="transmembrane region" description="Helical" evidence="11">
    <location>
        <begin position="212"/>
        <end position="233"/>
    </location>
</feature>
<dbReference type="InterPro" id="IPR033480">
    <property type="entry name" value="sCache_2"/>
</dbReference>
<feature type="domain" description="Methyl-accepting transducer" evidence="12">
    <location>
        <begin position="298"/>
        <end position="527"/>
    </location>
</feature>
<evidence type="ECO:0000256" key="6">
    <source>
        <dbReference type="ARBA" id="ARBA00023136"/>
    </source>
</evidence>
<keyword evidence="15" id="KW-1185">Reference proteome</keyword>
<dbReference type="Pfam" id="PF00015">
    <property type="entry name" value="MCPsignal"/>
    <property type="match status" value="1"/>
</dbReference>
<comment type="subcellular location">
    <subcellularLocation>
        <location evidence="1">Cell membrane</location>
        <topology evidence="1">Multi-pass membrane protein</topology>
    </subcellularLocation>
</comment>
<evidence type="ECO:0000256" key="1">
    <source>
        <dbReference type="ARBA" id="ARBA00004651"/>
    </source>
</evidence>
<keyword evidence="4 11" id="KW-0812">Transmembrane</keyword>
<comment type="similarity">
    <text evidence="8">Belongs to the methyl-accepting chemotaxis (MCP) protein family.</text>
</comment>